<dbReference type="SUPFAM" id="SSF57850">
    <property type="entry name" value="RING/U-box"/>
    <property type="match status" value="1"/>
</dbReference>
<feature type="repeat" description="ANK" evidence="6">
    <location>
        <begin position="1234"/>
        <end position="1266"/>
    </location>
</feature>
<dbReference type="InterPro" id="IPR000845">
    <property type="entry name" value="Nucleoside_phosphorylase_d"/>
</dbReference>
<evidence type="ECO:0000256" key="5">
    <source>
        <dbReference type="ARBA" id="ARBA00023043"/>
    </source>
</evidence>
<dbReference type="InterPro" id="IPR056884">
    <property type="entry name" value="NPHP3-like_N"/>
</dbReference>
<dbReference type="InterPro" id="IPR002110">
    <property type="entry name" value="Ankyrin_rpt"/>
</dbReference>
<evidence type="ECO:0000259" key="7">
    <source>
        <dbReference type="Pfam" id="PF01048"/>
    </source>
</evidence>
<keyword evidence="4" id="KW-0862">Zinc</keyword>
<dbReference type="EMBL" id="CAJPDQ010000017">
    <property type="protein sequence ID" value="CAF9921574.1"/>
    <property type="molecule type" value="Genomic_DNA"/>
</dbReference>
<dbReference type="Gene3D" id="3.40.50.1580">
    <property type="entry name" value="Nucleoside phosphorylase domain"/>
    <property type="match status" value="1"/>
</dbReference>
<dbReference type="GO" id="GO:0008270">
    <property type="term" value="F:zinc ion binding"/>
    <property type="evidence" value="ECO:0007669"/>
    <property type="project" value="UniProtKB-KW"/>
</dbReference>
<dbReference type="Gene3D" id="1.25.40.20">
    <property type="entry name" value="Ankyrin repeat-containing domain"/>
    <property type="match status" value="5"/>
</dbReference>
<keyword evidence="2" id="KW-0677">Repeat</keyword>
<keyword evidence="3" id="KW-0863">Zinc-finger</keyword>
<feature type="repeat" description="ANK" evidence="6">
    <location>
        <begin position="1135"/>
        <end position="1167"/>
    </location>
</feature>
<keyword evidence="5 6" id="KW-0040">ANK repeat</keyword>
<gene>
    <name evidence="9" type="ORF">GOMPHAMPRED_002324</name>
</gene>
<dbReference type="Pfam" id="PF13637">
    <property type="entry name" value="Ank_4"/>
    <property type="match status" value="1"/>
</dbReference>
<dbReference type="PANTHER" id="PTHR24171">
    <property type="entry name" value="ANKYRIN REPEAT DOMAIN-CONTAINING PROTEIN 39-RELATED"/>
    <property type="match status" value="1"/>
</dbReference>
<feature type="repeat" description="ANK" evidence="6">
    <location>
        <begin position="1300"/>
        <end position="1332"/>
    </location>
</feature>
<feature type="domain" description="Nucleoside phosphorylase" evidence="7">
    <location>
        <begin position="14"/>
        <end position="134"/>
    </location>
</feature>
<feature type="repeat" description="ANK" evidence="6">
    <location>
        <begin position="1267"/>
        <end position="1299"/>
    </location>
</feature>
<evidence type="ECO:0000256" key="1">
    <source>
        <dbReference type="ARBA" id="ARBA00022723"/>
    </source>
</evidence>
<dbReference type="SUPFAM" id="SSF52540">
    <property type="entry name" value="P-loop containing nucleoside triphosphate hydrolases"/>
    <property type="match status" value="1"/>
</dbReference>
<feature type="repeat" description="ANK" evidence="6">
    <location>
        <begin position="1168"/>
        <end position="1200"/>
    </location>
</feature>
<evidence type="ECO:0000313" key="9">
    <source>
        <dbReference type="EMBL" id="CAF9921574.1"/>
    </source>
</evidence>
<dbReference type="Pfam" id="PF12796">
    <property type="entry name" value="Ank_2"/>
    <property type="match status" value="5"/>
</dbReference>
<keyword evidence="1" id="KW-0479">Metal-binding</keyword>
<dbReference type="GO" id="GO:0009116">
    <property type="term" value="P:nucleoside metabolic process"/>
    <property type="evidence" value="ECO:0007669"/>
    <property type="project" value="InterPro"/>
</dbReference>
<dbReference type="Gene3D" id="3.40.50.300">
    <property type="entry name" value="P-loop containing nucleotide triphosphate hydrolases"/>
    <property type="match status" value="1"/>
</dbReference>
<evidence type="ECO:0000256" key="2">
    <source>
        <dbReference type="ARBA" id="ARBA00022737"/>
    </source>
</evidence>
<evidence type="ECO:0000256" key="6">
    <source>
        <dbReference type="PROSITE-ProRule" id="PRU00023"/>
    </source>
</evidence>
<accession>A0A8H3FBL8</accession>
<dbReference type="Pfam" id="PF01048">
    <property type="entry name" value="PNP_UDP_1"/>
    <property type="match status" value="1"/>
</dbReference>
<keyword evidence="10" id="KW-1185">Reference proteome</keyword>
<feature type="domain" description="Nephrocystin 3-like N-terminal" evidence="8">
    <location>
        <begin position="483"/>
        <end position="644"/>
    </location>
</feature>
<evidence type="ECO:0000256" key="4">
    <source>
        <dbReference type="ARBA" id="ARBA00022833"/>
    </source>
</evidence>
<dbReference type="SUPFAM" id="SSF48403">
    <property type="entry name" value="Ankyrin repeat"/>
    <property type="match status" value="3"/>
</dbReference>
<dbReference type="InterPro" id="IPR027417">
    <property type="entry name" value="P-loop_NTPase"/>
</dbReference>
<dbReference type="OrthoDB" id="341259at2759"/>
<dbReference type="Pfam" id="PF24883">
    <property type="entry name" value="NPHP3_N"/>
    <property type="match status" value="1"/>
</dbReference>
<feature type="repeat" description="ANK" evidence="6">
    <location>
        <begin position="1101"/>
        <end position="1134"/>
    </location>
</feature>
<feature type="repeat" description="ANK" evidence="6">
    <location>
        <begin position="1333"/>
        <end position="1365"/>
    </location>
</feature>
<evidence type="ECO:0000313" key="10">
    <source>
        <dbReference type="Proteomes" id="UP000664169"/>
    </source>
</evidence>
<dbReference type="InterPro" id="IPR036770">
    <property type="entry name" value="Ankyrin_rpt-contain_sf"/>
</dbReference>
<evidence type="ECO:0000259" key="8">
    <source>
        <dbReference type="Pfam" id="PF24883"/>
    </source>
</evidence>
<dbReference type="PANTHER" id="PTHR24171:SF9">
    <property type="entry name" value="ANKYRIN REPEAT DOMAIN-CONTAINING PROTEIN 39"/>
    <property type="match status" value="1"/>
</dbReference>
<reference evidence="9" key="1">
    <citation type="submission" date="2021-03" db="EMBL/GenBank/DDBJ databases">
        <authorList>
            <person name="Tagirdzhanova G."/>
        </authorList>
    </citation>
    <scope>NUCLEOTIDE SEQUENCE</scope>
</reference>
<dbReference type="SUPFAM" id="SSF53167">
    <property type="entry name" value="Purine and uridine phosphorylases"/>
    <property type="match status" value="1"/>
</dbReference>
<sequence length="1702" mass="189735">MASSYPPRNRNDFKIAILCALYLEAEMVQAAFDVDWADHGRRYGKAPRDENSYTTGVIGEHNIVLVHMPGMGTTTAAAVARDLQSSFRNIEVVFVVGICGIVPVHPETKEQIILGDCVISTTVQQYDFGRHYPEAFVQKTSTEDSLGRAKTAIRSLLAKLRTSGNHTRLTERLRFHLCDLQDRNKGLVHPGIEKDKLFDPQYIHQHHEQGHRCGMCLERVNICKQDCDSLGCDDKYLVNRTLLSREDKTQSQVSEIHPRIHFGSYGSANTVMKSGSERDSLATRLGIIAFDMEGAGIWEHFPTLIVKAGCDYADSHKNKEWQYYASASAAAALKALLEQWEISQELPADDDMDIDIERSWVQHDYQFCADVLAPIQGIGMPRFPLHLRHRKVPRNLRDYAAHGSSGAYADYEPIPLIPSSISYEQGPYNDASFASFPFDQSTLAVKGMKRKASALHSMNLYEILGAPSYEDPLERHASARLDDTCDWILRKACYQDWSSEIKDKTAKFLWLYGLPGTGKTIICATIIKQLQKSSPLVLHYFSSAHNHSDTTLDVIIRHWLLKIARYHQNGFLLIIGALQHVYRGEVLSVPDTWTVFEYVVPRLKSCTFVLDGFDEFTISSRAGFLIKLKQHVRDMSTKVLIVSRDESDIRSELASNSSTTLGISFSSYQIEKEDTRTDIELVSNKIVQNKLTGQDESLLNRLASTLVERCDGMFLWVELAAKRLNNGESAASLNRIVNRAPAGLDDLYKRKWQDVLQEPEVEDRLRALRILTWCTYALNPLTVSQLSEAIIVRPDDTARDFDEDELTRPISNEFITYCIMRLCGPFLEIRSTATDEPLADRTVHLVHASAKEFLSPVLPHFSLSDGSKETRSLESAPHLFVSKVCLRYLCYKNIGRAAIPSDKFKWTFHQYANDHWHKHQKLSHIYDQEYHGLATKFFNVDNTNFTSWSATFEHSSEEVEEESGFVFRSASPLYYATLLNMAPIMENIFKSDMSQLNYTGGKYGTALQAASALGNDATFDLLLNRNANIDIEAGIYGTALVAAAQNNRLRMVKELLIRGANTDKRSFSGRTAVYLAASAGTPEILEALISSGASINIADNDGWTPLHVASWNGHLEVVRLFLHEHGTNVNIADNDGWTPLHIASSEGHLEIALLLIKHSADINITDNDGWTPLNVASSESHLEMVQLLLNSNADINIAENHGWTPLHIASWNGHLEIALSLIKRSANINIADNDRSTPLRIASSEGHLEIALSLIKRSANINIADNDGSTPLRIASSEGHLEIALLLIIGGANINIADNDGSTPLHIASSEGHLEIALLLIIGGANINIADNDGSTPLHIASSEGHLEIALLLIKHSADINITDNDGWTPLHLASWNGHLEVVRLFLHEHGTNINGGDNDGWTPLFVASSKDHLEVVNLLLHEGASPAVTSNTGDIPLFVAMRGGHLDVVNLLIDKLIEGRLPEQSTTRQVADKELQLLVDDHGRNAFHHAARGGSVEVLSCLLQGKSMLLNEDKFGRNMFDYASMSGSLEMVEKVLESYQYHNVNTRSSSQWSPLHWACRNGTYGILELLTKSSVQSQEVDTSIPAVSWLPLDIAVYWKNTNLISEDGRILETRPWCSTINPENRTSHAISTPEDGFRSNSLGPFELFPNVECEGCFSNIFGHRFRCLTCPNFEYCFLCKHGSELAHPGHLWECIEPPADD</sequence>
<comment type="caution">
    <text evidence="9">The sequence shown here is derived from an EMBL/GenBank/DDBJ whole genome shotgun (WGS) entry which is preliminary data.</text>
</comment>
<dbReference type="Proteomes" id="UP000664169">
    <property type="component" value="Unassembled WGS sequence"/>
</dbReference>
<dbReference type="Gene3D" id="3.30.60.90">
    <property type="match status" value="1"/>
</dbReference>
<dbReference type="SMART" id="SM00248">
    <property type="entry name" value="ANK"/>
    <property type="match status" value="17"/>
</dbReference>
<evidence type="ECO:0000256" key="3">
    <source>
        <dbReference type="ARBA" id="ARBA00022771"/>
    </source>
</evidence>
<feature type="repeat" description="ANK" evidence="6">
    <location>
        <begin position="1201"/>
        <end position="1233"/>
    </location>
</feature>
<name>A0A8H3FBL8_9LECA</name>
<dbReference type="PRINTS" id="PR01415">
    <property type="entry name" value="ANKYRIN"/>
</dbReference>
<dbReference type="PROSITE" id="PS50088">
    <property type="entry name" value="ANK_REPEAT"/>
    <property type="match status" value="11"/>
</dbReference>
<dbReference type="PROSITE" id="PS50297">
    <property type="entry name" value="ANK_REP_REGION"/>
    <property type="match status" value="11"/>
</dbReference>
<dbReference type="GO" id="GO:0003824">
    <property type="term" value="F:catalytic activity"/>
    <property type="evidence" value="ECO:0007669"/>
    <property type="project" value="InterPro"/>
</dbReference>
<feature type="repeat" description="ANK" evidence="6">
    <location>
        <begin position="1400"/>
        <end position="1432"/>
    </location>
</feature>
<feature type="repeat" description="ANK" evidence="6">
    <location>
        <begin position="1366"/>
        <end position="1399"/>
    </location>
</feature>
<dbReference type="InterPro" id="IPR035994">
    <property type="entry name" value="Nucleoside_phosphorylase_sf"/>
</dbReference>
<dbReference type="InterPro" id="IPR043145">
    <property type="entry name" value="Znf_ZZ_sf"/>
</dbReference>
<organism evidence="9 10">
    <name type="scientific">Gomphillus americanus</name>
    <dbReference type="NCBI Taxonomy" id="1940652"/>
    <lineage>
        <taxon>Eukaryota</taxon>
        <taxon>Fungi</taxon>
        <taxon>Dikarya</taxon>
        <taxon>Ascomycota</taxon>
        <taxon>Pezizomycotina</taxon>
        <taxon>Lecanoromycetes</taxon>
        <taxon>OSLEUM clade</taxon>
        <taxon>Ostropomycetidae</taxon>
        <taxon>Ostropales</taxon>
        <taxon>Graphidaceae</taxon>
        <taxon>Gomphilloideae</taxon>
        <taxon>Gomphillus</taxon>
    </lineage>
</organism>
<protein>
    <submittedName>
        <fullName evidence="9">Uncharacterized protein</fullName>
    </submittedName>
</protein>
<feature type="repeat" description="ANK" evidence="6">
    <location>
        <begin position="1068"/>
        <end position="1100"/>
    </location>
</feature>
<proteinExistence type="predicted"/>